<keyword evidence="3" id="KW-1185">Reference proteome</keyword>
<proteinExistence type="predicted"/>
<feature type="compositionally biased region" description="Low complexity" evidence="1">
    <location>
        <begin position="253"/>
        <end position="270"/>
    </location>
</feature>
<organism evidence="2 3">
    <name type="scientific">Thalassoglobus neptunius</name>
    <dbReference type="NCBI Taxonomy" id="1938619"/>
    <lineage>
        <taxon>Bacteria</taxon>
        <taxon>Pseudomonadati</taxon>
        <taxon>Planctomycetota</taxon>
        <taxon>Planctomycetia</taxon>
        <taxon>Planctomycetales</taxon>
        <taxon>Planctomycetaceae</taxon>
        <taxon>Thalassoglobus</taxon>
    </lineage>
</organism>
<dbReference type="EMBL" id="SIHI01000003">
    <property type="protein sequence ID" value="TWT55604.1"/>
    <property type="molecule type" value="Genomic_DNA"/>
</dbReference>
<feature type="region of interest" description="Disordered" evidence="1">
    <location>
        <begin position="229"/>
        <end position="299"/>
    </location>
</feature>
<feature type="compositionally biased region" description="Polar residues" evidence="1">
    <location>
        <begin position="229"/>
        <end position="252"/>
    </location>
</feature>
<dbReference type="RefSeq" id="WP_146510252.1">
    <property type="nucleotide sequence ID" value="NZ_SIHI01000003.1"/>
</dbReference>
<gene>
    <name evidence="2" type="ORF">KOR42_27310</name>
</gene>
<feature type="compositionally biased region" description="Polar residues" evidence="1">
    <location>
        <begin position="123"/>
        <end position="167"/>
    </location>
</feature>
<dbReference type="AlphaFoldDB" id="A0A5C5WXC1"/>
<feature type="compositionally biased region" description="Polar residues" evidence="1">
    <location>
        <begin position="271"/>
        <end position="284"/>
    </location>
</feature>
<feature type="region of interest" description="Disordered" evidence="1">
    <location>
        <begin position="181"/>
        <end position="214"/>
    </location>
</feature>
<comment type="caution">
    <text evidence="2">The sequence shown here is derived from an EMBL/GenBank/DDBJ whole genome shotgun (WGS) entry which is preliminary data.</text>
</comment>
<feature type="region of interest" description="Disordered" evidence="1">
    <location>
        <begin position="121"/>
        <end position="167"/>
    </location>
</feature>
<sequence length="299" mass="32540">MFGIKTFFTGLLTGSVGSLLAMQFHVMNTNEGVIVVPRAHQPALFTTYVDVRKWDQNKWNQHPEVVEAAVRSGRTELLATEAEDAPLYDPNATNATNAGGEVTAAEKARLAMDALVPIRFKNDPSSHQSSQGNYAVGSQNAVPWNPQQTYSPAPVSGGQNSNTQGVEQNYASGQNWNHIDVNKMPTLGRPIPYEEPSANVASQPAVVPQKQEQTSTEWVKSLLKSVMPQSDEQASVTTQPQHGNAFPTQQYNPAQMTPAQVAPAQTAPNQSRQRQSPQVPNQPSGFDGGRQYHPAVRPF</sequence>
<accession>A0A5C5WXC1</accession>
<evidence type="ECO:0000313" key="3">
    <source>
        <dbReference type="Proteomes" id="UP000317243"/>
    </source>
</evidence>
<protein>
    <submittedName>
        <fullName evidence="2">Uncharacterized protein</fullName>
    </submittedName>
</protein>
<evidence type="ECO:0000256" key="1">
    <source>
        <dbReference type="SAM" id="MobiDB-lite"/>
    </source>
</evidence>
<name>A0A5C5WXC1_9PLAN</name>
<dbReference type="OrthoDB" id="214626at2"/>
<evidence type="ECO:0000313" key="2">
    <source>
        <dbReference type="EMBL" id="TWT55604.1"/>
    </source>
</evidence>
<reference evidence="2 3" key="1">
    <citation type="submission" date="2019-02" db="EMBL/GenBank/DDBJ databases">
        <title>Deep-cultivation of Planctomycetes and their phenomic and genomic characterization uncovers novel biology.</title>
        <authorList>
            <person name="Wiegand S."/>
            <person name="Jogler M."/>
            <person name="Boedeker C."/>
            <person name="Pinto D."/>
            <person name="Vollmers J."/>
            <person name="Rivas-Marin E."/>
            <person name="Kohn T."/>
            <person name="Peeters S.H."/>
            <person name="Heuer A."/>
            <person name="Rast P."/>
            <person name="Oberbeckmann S."/>
            <person name="Bunk B."/>
            <person name="Jeske O."/>
            <person name="Meyerdierks A."/>
            <person name="Storesund J.E."/>
            <person name="Kallscheuer N."/>
            <person name="Luecker S."/>
            <person name="Lage O.M."/>
            <person name="Pohl T."/>
            <person name="Merkel B.J."/>
            <person name="Hornburger P."/>
            <person name="Mueller R.-W."/>
            <person name="Bruemmer F."/>
            <person name="Labrenz M."/>
            <person name="Spormann A.M."/>
            <person name="Op Den Camp H."/>
            <person name="Overmann J."/>
            <person name="Amann R."/>
            <person name="Jetten M.S.M."/>
            <person name="Mascher T."/>
            <person name="Medema M.H."/>
            <person name="Devos D.P."/>
            <person name="Kaster A.-K."/>
            <person name="Ovreas L."/>
            <person name="Rohde M."/>
            <person name="Galperin M.Y."/>
            <person name="Jogler C."/>
        </authorList>
    </citation>
    <scope>NUCLEOTIDE SEQUENCE [LARGE SCALE GENOMIC DNA]</scope>
    <source>
        <strain evidence="2 3">KOR42</strain>
    </source>
</reference>
<dbReference type="Proteomes" id="UP000317243">
    <property type="component" value="Unassembled WGS sequence"/>
</dbReference>